<dbReference type="EMBL" id="OR885926">
    <property type="protein sequence ID" value="WVX90642.1"/>
    <property type="molecule type" value="Genomic_DNA"/>
</dbReference>
<proteinExistence type="predicted"/>
<reference evidence="1" key="1">
    <citation type="submission" date="2023-11" db="EMBL/GenBank/DDBJ databases">
        <title>Characterization of a newly isolated phage infecting non-aureus staphylococci isolated from bovine mastitis.</title>
        <authorList>
            <person name="Wanecka A."/>
            <person name="Marynowska M."/>
            <person name="Wesolowski W."/>
            <person name="Bloch S."/>
            <person name="Nejman-Falenczyk B."/>
            <person name="Neumann J."/>
            <person name="Krol J."/>
            <person name="Florek M."/>
            <person name="Ulanicki K."/>
            <person name="Napierala A."/>
            <person name="Twardon J."/>
            <person name="Wolska B."/>
            <person name="Porebska J."/>
            <person name="Ziubrzycka A."/>
            <person name="Czeretowicz I."/>
            <person name="Benisz M."/>
        </authorList>
    </citation>
    <scope>NUCLEOTIDE SEQUENCE</scope>
</reference>
<accession>A0AAU6MXE2</accession>
<evidence type="ECO:0000313" key="1">
    <source>
        <dbReference type="EMBL" id="WVX90642.1"/>
    </source>
</evidence>
<sequence length="32" mass="3649">MLLKDSLGKVIYVSPYITNFLPKVLTLIHKGF</sequence>
<protein>
    <submittedName>
        <fullName evidence="1">Uncharacterized protein</fullName>
    </submittedName>
</protein>
<organism evidence="1">
    <name type="scientific">Staphylococcus phage 184DA</name>
    <dbReference type="NCBI Taxonomy" id="3110532"/>
    <lineage>
        <taxon>Viruses</taxon>
        <taxon>Duplodnaviria</taxon>
        <taxon>Heunggongvirae</taxon>
        <taxon>Uroviricota</taxon>
        <taxon>Caudoviricetes</taxon>
    </lineage>
</organism>
<name>A0AAU6MXE2_9CAUD</name>
<gene>
    <name evidence="1" type="ORF">184DA_36</name>
</gene>